<dbReference type="Gene3D" id="3.40.50.360">
    <property type="match status" value="1"/>
</dbReference>
<dbReference type="Gene3D" id="3.40.50.80">
    <property type="entry name" value="Nucleotide-binding domain of ferredoxin-NADP reductase (FNR) module"/>
    <property type="match status" value="1"/>
</dbReference>
<dbReference type="Gene3D" id="3.90.440.10">
    <property type="entry name" value="Nitric Oxide Synthase,Heme Domain,Chain A domain 2"/>
    <property type="match status" value="1"/>
</dbReference>
<sequence>MSLLSSEKSACVSIIPLDGLEEARVTLTVKRKVLRKARRERAITVQPNPSATPVRHSSDDFHPQRHPTAFPKNSACPFVSKSTEKANKEFSAIQDYYPRLADTSCTPQFCQGGRMIHTTEPRIGWDKPLGDVKEEAEDFLKQLRRDGIIESDEELRLRRREALQGLSNGSWDLTFSEIEHGIRLAWKHSKRCIMRSEWKNLSLCDLRHITTSHEMGITLVEKAKEAFNGGDIKPTVFAFPPGSHGKTGSRIWNHQLLGFAGYRQADGGIFGDPSNADVTQAIIDLGWKPPAIRTKWDLLPLVTQAQDDVPAITPVDEKDFPLVYIRHPHYPLAFDRLGLRWVAAPALSRFGFDIGGVQYTAAPFMGWFMDAEIGLRNLVDENRYNALPSIVDALGLIRTSGKTLDELPEYERLACLSRAQTELNYAVYWSFNQAGVRISDSLTASSMYCNFDDEHLREHGFRLPADPYWLSPPGGSIVPVWHRGGAPNYQPKPLIARQVQDPVNVWRRAKGLGPVSYSQKEHLKPMETDESKRTIRIVYCSSGVIAFKLAKSVHTLLHSVAAQPGHDYHVPPVATLNDLDITKLRQGDVVLIVASSSGRGHVPSNGRVFIRKLQDNKLPRPLDFKYTIFGNGTNCIESALASTGGRPLLPLFKSDVDTESPPWSQLQAWIQQLRETIFNGLAAGKCDDCKVKLAPPPIDVKAKTIQTLSRECLPARIVSCTGTKQGIKHVVLDVGDGAYPDMCHIDVFVPNKVDQVDRMLEQLPIEKFECCVPDHMTLEHFLTNFMDIDRPFTDMNWTASLQLSSDLGHQIASRPVNAAFEIPLTGWQQAVAVADIISAMPLRPPRHYSVASSRAYLASNDNGQSVELLVQTQKDGLFSDRFLSSEDAVSRTLQVRFKQRPLQDILFDVEPAAPIIAFVTGSGMAPLRGYLQARIHSLQQQDLAAPSGAPVTVLAAFKDYDTAVIKPILDQAKDLGIIDKLLLKPFSNESGPVSSQGKRYVQDDIFKSSARRAILSRLKDPKTKIFVCANPKAAKSFHENLTALLGADVRERFGERYIEEVFDAAG</sequence>
<dbReference type="PANTHER" id="PTHR43410:SF1">
    <property type="entry name" value="NITRIC OXIDE SYNTHASE"/>
    <property type="match status" value="1"/>
</dbReference>
<evidence type="ECO:0000256" key="1">
    <source>
        <dbReference type="ARBA" id="ARBA00001917"/>
    </source>
</evidence>
<dbReference type="Proteomes" id="UP001305779">
    <property type="component" value="Unassembled WGS sequence"/>
</dbReference>
<comment type="similarity">
    <text evidence="2">Belongs to the NOS family.</text>
</comment>
<protein>
    <recommendedName>
        <fullName evidence="3">nitric-oxide synthase (NADPH)</fullName>
        <ecNumber evidence="3">1.14.13.39</ecNumber>
    </recommendedName>
</protein>
<dbReference type="InterPro" id="IPR029039">
    <property type="entry name" value="Flavoprotein-like_sf"/>
</dbReference>
<dbReference type="Gene3D" id="3.90.1230.10">
    <property type="entry name" value="Nitric Oxide Synthase, Chain A, domain 3"/>
    <property type="match status" value="1"/>
</dbReference>
<dbReference type="PANTHER" id="PTHR43410">
    <property type="entry name" value="NITRIC OXIDE SYNTHASE OXYGENASE"/>
    <property type="match status" value="1"/>
</dbReference>
<proteinExistence type="inferred from homology"/>
<evidence type="ECO:0000256" key="7">
    <source>
        <dbReference type="ARBA" id="ARBA00022860"/>
    </source>
</evidence>
<evidence type="ECO:0000256" key="6">
    <source>
        <dbReference type="ARBA" id="ARBA00022723"/>
    </source>
</evidence>
<evidence type="ECO:0000313" key="12">
    <source>
        <dbReference type="Proteomes" id="UP001305779"/>
    </source>
</evidence>
<feature type="domain" description="Nitric oxide synthase (NOS)" evidence="10">
    <location>
        <begin position="132"/>
        <end position="498"/>
    </location>
</feature>
<evidence type="ECO:0000256" key="2">
    <source>
        <dbReference type="ARBA" id="ARBA00006267"/>
    </source>
</evidence>
<reference evidence="11 12" key="1">
    <citation type="journal article" date="2023" name="G3 (Bethesda)">
        <title>A chromosome-level genome assembly of Zasmidium syzygii isolated from banana leaves.</title>
        <authorList>
            <person name="van Westerhoven A.C."/>
            <person name="Mehrabi R."/>
            <person name="Talebi R."/>
            <person name="Steentjes M.B.F."/>
            <person name="Corcolon B."/>
            <person name="Chong P.A."/>
            <person name="Kema G.H.J."/>
            <person name="Seidl M.F."/>
        </authorList>
    </citation>
    <scope>NUCLEOTIDE SEQUENCE [LARGE SCALE GENOMIC DNA]</scope>
    <source>
        <strain evidence="11 12">P124</strain>
    </source>
</reference>
<evidence type="ECO:0000256" key="5">
    <source>
        <dbReference type="ARBA" id="ARBA00022643"/>
    </source>
</evidence>
<dbReference type="SUPFAM" id="SSF63380">
    <property type="entry name" value="Riboflavin synthase domain-like"/>
    <property type="match status" value="1"/>
</dbReference>
<dbReference type="InterPro" id="IPR039261">
    <property type="entry name" value="FNR_nucleotide-bd"/>
</dbReference>
<keyword evidence="6" id="KW-0479">Metal-binding</keyword>
<evidence type="ECO:0000256" key="4">
    <source>
        <dbReference type="ARBA" id="ARBA00022617"/>
    </source>
</evidence>
<gene>
    <name evidence="11" type="ORF">PRZ48_002793</name>
</gene>
<dbReference type="InterPro" id="IPR044943">
    <property type="entry name" value="NOS_dom_1"/>
</dbReference>
<dbReference type="Gene3D" id="3.90.340.10">
    <property type="entry name" value="Nitric Oxide Synthase, Chain A, domain 1"/>
    <property type="match status" value="1"/>
</dbReference>
<name>A0ABR0EUS1_ZASCE</name>
<keyword evidence="12" id="KW-1185">Reference proteome</keyword>
<dbReference type="EMBL" id="JAXOVC010000002">
    <property type="protein sequence ID" value="KAK4504831.1"/>
    <property type="molecule type" value="Genomic_DNA"/>
</dbReference>
<evidence type="ECO:0000256" key="8">
    <source>
        <dbReference type="ARBA" id="ARBA00023002"/>
    </source>
</evidence>
<keyword evidence="8" id="KW-0560">Oxidoreductase</keyword>
<evidence type="ECO:0000313" key="11">
    <source>
        <dbReference type="EMBL" id="KAK4504831.1"/>
    </source>
</evidence>
<keyword evidence="9" id="KW-0408">Iron</keyword>
<keyword evidence="4" id="KW-0349">Heme</keyword>
<evidence type="ECO:0000256" key="3">
    <source>
        <dbReference type="ARBA" id="ARBA00012989"/>
    </source>
</evidence>
<dbReference type="SUPFAM" id="SSF52218">
    <property type="entry name" value="Flavoproteins"/>
    <property type="match status" value="1"/>
</dbReference>
<evidence type="ECO:0000259" key="10">
    <source>
        <dbReference type="Pfam" id="PF02898"/>
    </source>
</evidence>
<dbReference type="InterPro" id="IPR050607">
    <property type="entry name" value="NOS"/>
</dbReference>
<comment type="caution">
    <text evidence="11">The sequence shown here is derived from an EMBL/GenBank/DDBJ whole genome shotgun (WGS) entry which is preliminary data.</text>
</comment>
<dbReference type="InterPro" id="IPR036119">
    <property type="entry name" value="NOS_N_sf"/>
</dbReference>
<dbReference type="SUPFAM" id="SSF56512">
    <property type="entry name" value="Nitric oxide (NO) synthase oxygenase domain"/>
    <property type="match status" value="1"/>
</dbReference>
<dbReference type="Pfam" id="PF02898">
    <property type="entry name" value="NO_synthase"/>
    <property type="match status" value="1"/>
</dbReference>
<keyword evidence="5" id="KW-0285">Flavoprotein</keyword>
<comment type="cofactor">
    <cofactor evidence="1">
        <name>FMN</name>
        <dbReference type="ChEBI" id="CHEBI:58210"/>
    </cofactor>
</comment>
<evidence type="ECO:0000256" key="9">
    <source>
        <dbReference type="ARBA" id="ARBA00023004"/>
    </source>
</evidence>
<accession>A0ABR0EUS1</accession>
<keyword evidence="7" id="KW-0112">Calmodulin-binding</keyword>
<dbReference type="SUPFAM" id="SSF52343">
    <property type="entry name" value="Ferredoxin reductase-like, C-terminal NADP-linked domain"/>
    <property type="match status" value="1"/>
</dbReference>
<dbReference type="EC" id="1.14.13.39" evidence="3"/>
<dbReference type="InterPro" id="IPR004030">
    <property type="entry name" value="NOS_N"/>
</dbReference>
<dbReference type="InterPro" id="IPR017938">
    <property type="entry name" value="Riboflavin_synthase-like_b-brl"/>
</dbReference>
<keyword evidence="5" id="KW-0288">FMN</keyword>
<dbReference type="InterPro" id="IPR044944">
    <property type="entry name" value="NOS_dom_3"/>
</dbReference>
<organism evidence="11 12">
    <name type="scientific">Zasmidium cellare</name>
    <name type="common">Wine cellar mold</name>
    <name type="synonym">Racodium cellare</name>
    <dbReference type="NCBI Taxonomy" id="395010"/>
    <lineage>
        <taxon>Eukaryota</taxon>
        <taxon>Fungi</taxon>
        <taxon>Dikarya</taxon>
        <taxon>Ascomycota</taxon>
        <taxon>Pezizomycotina</taxon>
        <taxon>Dothideomycetes</taxon>
        <taxon>Dothideomycetidae</taxon>
        <taxon>Mycosphaerellales</taxon>
        <taxon>Mycosphaerellaceae</taxon>
        <taxon>Zasmidium</taxon>
    </lineage>
</organism>
<dbReference type="InterPro" id="IPR044940">
    <property type="entry name" value="NOS_dom_2"/>
</dbReference>